<dbReference type="AlphaFoldDB" id="A0A5B7GFD9"/>
<sequence>MCDRHSFLSLYLARDVSTGIFFSVDSYGTPKEENHALLQHRHGRKISWWLTIYIHFPPRRQLVDTFQSLRVTLSD</sequence>
<evidence type="ECO:0000313" key="2">
    <source>
        <dbReference type="Proteomes" id="UP000324222"/>
    </source>
</evidence>
<dbReference type="Proteomes" id="UP000324222">
    <property type="component" value="Unassembled WGS sequence"/>
</dbReference>
<evidence type="ECO:0000313" key="1">
    <source>
        <dbReference type="EMBL" id="MPC58711.1"/>
    </source>
</evidence>
<name>A0A5B7GFD9_PORTR</name>
<accession>A0A5B7GFD9</accession>
<proteinExistence type="predicted"/>
<gene>
    <name evidence="1" type="ORF">E2C01_052719</name>
</gene>
<dbReference type="EMBL" id="VSRR010015926">
    <property type="protein sequence ID" value="MPC58711.1"/>
    <property type="molecule type" value="Genomic_DNA"/>
</dbReference>
<keyword evidence="2" id="KW-1185">Reference proteome</keyword>
<comment type="caution">
    <text evidence="1">The sequence shown here is derived from an EMBL/GenBank/DDBJ whole genome shotgun (WGS) entry which is preliminary data.</text>
</comment>
<organism evidence="1 2">
    <name type="scientific">Portunus trituberculatus</name>
    <name type="common">Swimming crab</name>
    <name type="synonym">Neptunus trituberculatus</name>
    <dbReference type="NCBI Taxonomy" id="210409"/>
    <lineage>
        <taxon>Eukaryota</taxon>
        <taxon>Metazoa</taxon>
        <taxon>Ecdysozoa</taxon>
        <taxon>Arthropoda</taxon>
        <taxon>Crustacea</taxon>
        <taxon>Multicrustacea</taxon>
        <taxon>Malacostraca</taxon>
        <taxon>Eumalacostraca</taxon>
        <taxon>Eucarida</taxon>
        <taxon>Decapoda</taxon>
        <taxon>Pleocyemata</taxon>
        <taxon>Brachyura</taxon>
        <taxon>Eubrachyura</taxon>
        <taxon>Portunoidea</taxon>
        <taxon>Portunidae</taxon>
        <taxon>Portuninae</taxon>
        <taxon>Portunus</taxon>
    </lineage>
</organism>
<reference evidence="1 2" key="1">
    <citation type="submission" date="2019-05" db="EMBL/GenBank/DDBJ databases">
        <title>Another draft genome of Portunus trituberculatus and its Hox gene families provides insights of decapod evolution.</title>
        <authorList>
            <person name="Jeong J.-H."/>
            <person name="Song I."/>
            <person name="Kim S."/>
            <person name="Choi T."/>
            <person name="Kim D."/>
            <person name="Ryu S."/>
            <person name="Kim W."/>
        </authorList>
    </citation>
    <scope>NUCLEOTIDE SEQUENCE [LARGE SCALE GENOMIC DNA]</scope>
    <source>
        <tissue evidence="1">Muscle</tissue>
    </source>
</reference>
<protein>
    <submittedName>
        <fullName evidence="1">Uncharacterized protein</fullName>
    </submittedName>
</protein>